<evidence type="ECO:0000259" key="2">
    <source>
        <dbReference type="Pfam" id="PF01709"/>
    </source>
</evidence>
<evidence type="ECO:0008006" key="6">
    <source>
        <dbReference type="Google" id="ProtNLM"/>
    </source>
</evidence>
<dbReference type="InterPro" id="IPR048300">
    <property type="entry name" value="TACO1_YebC-like_2nd/3rd_dom"/>
</dbReference>
<evidence type="ECO:0000256" key="1">
    <source>
        <dbReference type="ARBA" id="ARBA00008724"/>
    </source>
</evidence>
<feature type="domain" description="TACO1/YebC-like second and third" evidence="2">
    <location>
        <begin position="118"/>
        <end position="281"/>
    </location>
</feature>
<dbReference type="Proteomes" id="UP000028545">
    <property type="component" value="Unassembled WGS sequence"/>
</dbReference>
<reference evidence="4 5" key="1">
    <citation type="journal article" date="2014" name="Genome Announc.">
        <title>Draft genome sequence of the pathogenic fungus Scedosporium apiospermum.</title>
        <authorList>
            <person name="Vandeputte P."/>
            <person name="Ghamrawi S."/>
            <person name="Rechenmann M."/>
            <person name="Iltis A."/>
            <person name="Giraud S."/>
            <person name="Fleury M."/>
            <person name="Thornton C."/>
            <person name="Delhaes L."/>
            <person name="Meyer W."/>
            <person name="Papon N."/>
            <person name="Bouchara J.P."/>
        </authorList>
    </citation>
    <scope>NUCLEOTIDE SEQUENCE [LARGE SCALE GENOMIC DNA]</scope>
    <source>
        <strain evidence="4 5">IHEM 14462</strain>
    </source>
</reference>
<dbReference type="GeneID" id="27724441"/>
<dbReference type="RefSeq" id="XP_016642723.1">
    <property type="nucleotide sequence ID" value="XM_016787708.1"/>
</dbReference>
<protein>
    <recommendedName>
        <fullName evidence="6">Transcriptional regulatory protein</fullName>
    </recommendedName>
</protein>
<dbReference type="VEuPathDB" id="FungiDB:SAPIO_CDS5369"/>
<dbReference type="OrthoDB" id="2017544at2759"/>
<comment type="similarity">
    <text evidence="1">Belongs to the TACO1 family.</text>
</comment>
<dbReference type="InterPro" id="IPR017856">
    <property type="entry name" value="Integrase-like_N"/>
</dbReference>
<keyword evidence="5" id="KW-1185">Reference proteome</keyword>
<dbReference type="SUPFAM" id="SSF75625">
    <property type="entry name" value="YebC-like"/>
    <property type="match status" value="1"/>
</dbReference>
<evidence type="ECO:0000313" key="4">
    <source>
        <dbReference type="EMBL" id="KEZ42924.1"/>
    </source>
</evidence>
<dbReference type="GO" id="GO:0005739">
    <property type="term" value="C:mitochondrion"/>
    <property type="evidence" value="ECO:0007669"/>
    <property type="project" value="TreeGrafter"/>
</dbReference>
<accession>A0A084G6G2</accession>
<dbReference type="InterPro" id="IPR026564">
    <property type="entry name" value="Transcrip_reg_TACO1-like_dom3"/>
</dbReference>
<proteinExistence type="inferred from homology"/>
<dbReference type="HOGENOM" id="CLU_062974_1_2_1"/>
<feature type="domain" description="TACO1/YebC-like N-terminal" evidence="3">
    <location>
        <begin position="38"/>
        <end position="108"/>
    </location>
</feature>
<dbReference type="AlphaFoldDB" id="A0A084G6G2"/>
<gene>
    <name evidence="4" type="ORF">SAPIO_CDS5369</name>
</gene>
<evidence type="ECO:0000313" key="5">
    <source>
        <dbReference type="Proteomes" id="UP000028545"/>
    </source>
</evidence>
<comment type="caution">
    <text evidence="4">The sequence shown here is derived from an EMBL/GenBank/DDBJ whole genome shotgun (WGS) entry which is preliminary data.</text>
</comment>
<evidence type="ECO:0000259" key="3">
    <source>
        <dbReference type="Pfam" id="PF20772"/>
    </source>
</evidence>
<dbReference type="Gene3D" id="1.10.10.200">
    <property type="match status" value="1"/>
</dbReference>
<dbReference type="EMBL" id="JOWA01000098">
    <property type="protein sequence ID" value="KEZ42924.1"/>
    <property type="molecule type" value="Genomic_DNA"/>
</dbReference>
<dbReference type="PANTHER" id="PTHR12532:SF0">
    <property type="entry name" value="TRANSLATIONAL ACTIVATOR OF CYTOCHROME C OXIDASE 1"/>
    <property type="match status" value="1"/>
</dbReference>
<dbReference type="PANTHER" id="PTHR12532">
    <property type="entry name" value="TRANSLATIONAL ACTIVATOR OF CYTOCHROME C OXIDASE 1"/>
    <property type="match status" value="1"/>
</dbReference>
<dbReference type="Pfam" id="PF20772">
    <property type="entry name" value="TACO1_YebC_N"/>
    <property type="match status" value="1"/>
</dbReference>
<sequence length="302" mass="32611">MAFPPSLLARSPARLILSQCAPSIRNITTTSYLNAGHNKWSKIRHEKGAADRRRSTQNIGLAKAITDATRKGGPNYKNDNPALAAAIAAAKAANVTSAFIERAIARGQARSLSGDALEKMTVEAVMPGNVALILDVETDSRLRSLQELNRLVKKAGGKPGSTLFYFEQCGRIVLEKKDEGTALAEWEEEVMGAVLEEEGVLDVEGEEDEEEVVVWTVAGETGSVAQVVRERLGVEPKGVDLVWRAKEDMRVAVEDGAVAEELGKFLEALEDFPEVVGTFINAEKGGISDEAWAKVQDSLILP</sequence>
<dbReference type="InterPro" id="IPR049083">
    <property type="entry name" value="TACO1_YebC_N"/>
</dbReference>
<dbReference type="Gene3D" id="3.30.70.980">
    <property type="match status" value="2"/>
</dbReference>
<dbReference type="KEGG" id="sapo:SAPIO_CDS5369"/>
<organism evidence="4 5">
    <name type="scientific">Pseudallescheria apiosperma</name>
    <name type="common">Scedosporium apiospermum</name>
    <dbReference type="NCBI Taxonomy" id="563466"/>
    <lineage>
        <taxon>Eukaryota</taxon>
        <taxon>Fungi</taxon>
        <taxon>Dikarya</taxon>
        <taxon>Ascomycota</taxon>
        <taxon>Pezizomycotina</taxon>
        <taxon>Sordariomycetes</taxon>
        <taxon>Hypocreomycetidae</taxon>
        <taxon>Microascales</taxon>
        <taxon>Microascaceae</taxon>
        <taxon>Scedosporium</taxon>
    </lineage>
</organism>
<dbReference type="InterPro" id="IPR029072">
    <property type="entry name" value="YebC-like"/>
</dbReference>
<dbReference type="OMA" id="NFDIPDE"/>
<dbReference type="Pfam" id="PF01709">
    <property type="entry name" value="Transcrip_reg"/>
    <property type="match status" value="1"/>
</dbReference>
<dbReference type="InterPro" id="IPR002876">
    <property type="entry name" value="Transcrip_reg_TACO1-like"/>
</dbReference>
<name>A0A084G6G2_PSEDA</name>